<dbReference type="Gene3D" id="3.40.1260.10">
    <property type="entry name" value="DsrEFH-like"/>
    <property type="match status" value="1"/>
</dbReference>
<proteinExistence type="predicted"/>
<evidence type="ECO:0000259" key="1">
    <source>
        <dbReference type="Pfam" id="PF01206"/>
    </source>
</evidence>
<reference evidence="2" key="1">
    <citation type="submission" date="2007-11" db="EMBL/GenBank/DDBJ databases">
        <authorList>
            <person name="Fulton L."/>
            <person name="Clifton S."/>
            <person name="Fulton B."/>
            <person name="Xu J."/>
            <person name="Minx P."/>
            <person name="Pepin K.H."/>
            <person name="Johnson M."/>
            <person name="Thiruvilangam P."/>
            <person name="Bhonagiri V."/>
            <person name="Nash W.E."/>
            <person name="Mardis E.R."/>
            <person name="Wilson R.K."/>
        </authorList>
    </citation>
    <scope>NUCLEOTIDE SEQUENCE [LARGE SCALE GENOMIC DNA]</scope>
    <source>
        <strain evidence="2">DSM 17241</strain>
    </source>
</reference>
<organism evidence="2 3">
    <name type="scientific">Anaerotruncus colihominis DSM 17241</name>
    <dbReference type="NCBI Taxonomy" id="445972"/>
    <lineage>
        <taxon>Bacteria</taxon>
        <taxon>Bacillati</taxon>
        <taxon>Bacillota</taxon>
        <taxon>Clostridia</taxon>
        <taxon>Eubacteriales</taxon>
        <taxon>Oscillospiraceae</taxon>
        <taxon>Anaerotruncus</taxon>
    </lineage>
</organism>
<dbReference type="EMBL" id="ABGD02000009">
    <property type="protein sequence ID" value="EDS11990.1"/>
    <property type="molecule type" value="Genomic_DNA"/>
</dbReference>
<dbReference type="InterPro" id="IPR019870">
    <property type="entry name" value="Se_metab_YedF"/>
</dbReference>
<evidence type="ECO:0000313" key="3">
    <source>
        <dbReference type="Proteomes" id="UP000003803"/>
    </source>
</evidence>
<accession>B0P9C1</accession>
<name>B0P9C1_9FIRM</name>
<dbReference type="NCBIfam" id="TIGR03527">
    <property type="entry name" value="selenium_YedF"/>
    <property type="match status" value="1"/>
</dbReference>
<dbReference type="AlphaFoldDB" id="B0P9C1"/>
<dbReference type="Pfam" id="PF02635">
    <property type="entry name" value="DsrE"/>
    <property type="match status" value="1"/>
</dbReference>
<gene>
    <name evidence="2" type="primary">yedF</name>
    <name evidence="2" type="ORF">ANACOL_01368</name>
</gene>
<protein>
    <submittedName>
        <fullName evidence="2">Selenium metabolism protein YedF</fullName>
    </submittedName>
</protein>
<dbReference type="SUPFAM" id="SSF64307">
    <property type="entry name" value="SirA-like"/>
    <property type="match status" value="1"/>
</dbReference>
<dbReference type="InterPro" id="IPR027396">
    <property type="entry name" value="DsrEFH-like"/>
</dbReference>
<dbReference type="InterPro" id="IPR001455">
    <property type="entry name" value="TusA-like"/>
</dbReference>
<dbReference type="Pfam" id="PF01206">
    <property type="entry name" value="TusA"/>
    <property type="match status" value="1"/>
</dbReference>
<evidence type="ECO:0000313" key="2">
    <source>
        <dbReference type="EMBL" id="EDS11990.1"/>
    </source>
</evidence>
<dbReference type="InterPro" id="IPR003787">
    <property type="entry name" value="Sulphur_relay_DsrE/F-like"/>
</dbReference>
<sequence>MKSVCAALKWRKTDMSKLIDAKGKNCPIPVVMAKKEIDGGLSAFTIEVDNATAVENLQRLADSQGFRTTVQSSGGIFSIDFTKAPCEPCAAANAVISQGSPSGKWSVFVGREIIGDGDPELGASLMKMFFYTLTQSDDLPASILFMNGGVKLPVHNEQIAGHLRELSSKGVEILVCGTCLNFYHLAEQLQVGTVSNMYEIVERMKQAGKVISL</sequence>
<dbReference type="eggNOG" id="COG0425">
    <property type="taxonomic scope" value="Bacteria"/>
</dbReference>
<reference evidence="2" key="2">
    <citation type="submission" date="2013-09" db="EMBL/GenBank/DDBJ databases">
        <title>Draft genome sequence of Anaerotruncus colihominis(DSM 17241).</title>
        <authorList>
            <person name="Sudarsanam P."/>
            <person name="Ley R."/>
            <person name="Guruge J."/>
            <person name="Turnbaugh P.J."/>
            <person name="Mahowald M."/>
            <person name="Liep D."/>
            <person name="Gordon J."/>
        </authorList>
    </citation>
    <scope>NUCLEOTIDE SEQUENCE</scope>
    <source>
        <strain evidence="2">DSM 17241</strain>
    </source>
</reference>
<dbReference type="InterPro" id="IPR036868">
    <property type="entry name" value="TusA-like_sf"/>
</dbReference>
<keyword evidence="3" id="KW-1185">Reference proteome</keyword>
<comment type="caution">
    <text evidence="2">The sequence shown here is derived from an EMBL/GenBank/DDBJ whole genome shotgun (WGS) entry which is preliminary data.</text>
</comment>
<dbReference type="Proteomes" id="UP000003803">
    <property type="component" value="Unassembled WGS sequence"/>
</dbReference>
<dbReference type="STRING" id="169435.ERS852551_02094"/>
<feature type="domain" description="UPF0033" evidence="1">
    <location>
        <begin position="19"/>
        <end position="79"/>
    </location>
</feature>
<dbReference type="SUPFAM" id="SSF75169">
    <property type="entry name" value="DsrEFH-like"/>
    <property type="match status" value="1"/>
</dbReference>
<dbReference type="HOGENOM" id="CLU_097491_0_0_9"/>
<dbReference type="Gene3D" id="3.30.110.40">
    <property type="entry name" value="TusA-like domain"/>
    <property type="match status" value="1"/>
</dbReference>